<evidence type="ECO:0000313" key="9">
    <source>
        <dbReference type="EMBL" id="ADB95417.1"/>
    </source>
</evidence>
<comment type="function">
    <text evidence="7">Required for maturation of 30S ribosomal subunits.</text>
</comment>
<proteinExistence type="inferred from homology"/>
<dbReference type="Pfam" id="PF02576">
    <property type="entry name" value="RimP_N"/>
    <property type="match status" value="1"/>
</dbReference>
<dbReference type="GO" id="GO:0000028">
    <property type="term" value="P:ribosomal small subunit assembly"/>
    <property type="evidence" value="ECO:0007669"/>
    <property type="project" value="TreeGrafter"/>
</dbReference>
<evidence type="ECO:0000256" key="5">
    <source>
        <dbReference type="ARBA" id="ARBA00022691"/>
    </source>
</evidence>
<dbReference type="GO" id="GO:0009307">
    <property type="term" value="P:DNA restriction-modification system"/>
    <property type="evidence" value="ECO:0007669"/>
    <property type="project" value="UniProtKB-KW"/>
</dbReference>
<dbReference type="EMBL" id="CP001842">
    <property type="protein sequence ID" value="ADB95417.1"/>
    <property type="molecule type" value="Genomic_DNA"/>
</dbReference>
<dbReference type="GO" id="GO:0032259">
    <property type="term" value="P:methylation"/>
    <property type="evidence" value="ECO:0007669"/>
    <property type="project" value="UniProtKB-KW"/>
</dbReference>
<feature type="domain" description="Ribosome maturation factor RimP N-terminal" evidence="8">
    <location>
        <begin position="14"/>
        <end position="84"/>
    </location>
</feature>
<dbReference type="GO" id="GO:0006412">
    <property type="term" value="P:translation"/>
    <property type="evidence" value="ECO:0007669"/>
    <property type="project" value="TreeGrafter"/>
</dbReference>
<keyword evidence="3" id="KW-0489">Methyltransferase</keyword>
<dbReference type="AlphaFoldDB" id="D3EPL7"/>
<keyword evidence="10" id="KW-1185">Reference proteome</keyword>
<dbReference type="Proteomes" id="UP000001405">
    <property type="component" value="Chromosome"/>
</dbReference>
<keyword evidence="6" id="KW-0680">Restriction system</keyword>
<evidence type="ECO:0000313" key="10">
    <source>
        <dbReference type="Proteomes" id="UP000001405"/>
    </source>
</evidence>
<protein>
    <recommendedName>
        <fullName evidence="7">Ribosome maturation factor RimP</fullName>
    </recommendedName>
</protein>
<dbReference type="InterPro" id="IPR017985">
    <property type="entry name" value="MeTrfase_CN4_CS"/>
</dbReference>
<keyword evidence="4" id="KW-0808">Transferase</keyword>
<dbReference type="GO" id="GO:0015667">
    <property type="term" value="F:site-specific DNA-methyltransferase (cytosine-N4-specific) activity"/>
    <property type="evidence" value="ECO:0007669"/>
    <property type="project" value="InterPro"/>
</dbReference>
<reference evidence="9 10" key="1">
    <citation type="journal article" date="2010" name="Nature">
        <title>Metabolic streamlining in an open-ocean nitrogen-fixing cyanobacterium.</title>
        <authorList>
            <person name="Tripp H.J."/>
            <person name="Bench S.R."/>
            <person name="Turk K.A."/>
            <person name="Foster R.A."/>
            <person name="Desany B.A."/>
            <person name="Niazi F."/>
            <person name="Affourtit J.P."/>
            <person name="Zehr J.P."/>
        </authorList>
    </citation>
    <scope>NUCLEOTIDE SEQUENCE [LARGE SCALE GENOMIC DNA]</scope>
    <source>
        <strain evidence="10">ALOHA</strain>
    </source>
</reference>
<dbReference type="FunFam" id="3.30.300.70:FF:000001">
    <property type="entry name" value="Ribosome maturation factor RimP"/>
    <property type="match status" value="1"/>
</dbReference>
<evidence type="ECO:0000256" key="1">
    <source>
        <dbReference type="ARBA" id="ARBA00022490"/>
    </source>
</evidence>
<dbReference type="InterPro" id="IPR028989">
    <property type="entry name" value="RimP_N"/>
</dbReference>
<dbReference type="GO" id="GO:0005829">
    <property type="term" value="C:cytosol"/>
    <property type="evidence" value="ECO:0007669"/>
    <property type="project" value="TreeGrafter"/>
</dbReference>
<dbReference type="PROSITE" id="PS00093">
    <property type="entry name" value="N4_MTASE"/>
    <property type="match status" value="1"/>
</dbReference>
<evidence type="ECO:0000256" key="6">
    <source>
        <dbReference type="ARBA" id="ARBA00022747"/>
    </source>
</evidence>
<dbReference type="InterPro" id="IPR035956">
    <property type="entry name" value="RimP_N_sf"/>
</dbReference>
<organism evidence="10">
    <name type="scientific">Atelocyanobacterium thalassa (isolate ALOHA)</name>
    <dbReference type="NCBI Taxonomy" id="1453429"/>
    <lineage>
        <taxon>Bacteria</taxon>
        <taxon>Bacillati</taxon>
        <taxon>Cyanobacteriota</taxon>
        <taxon>Cyanophyceae</taxon>
        <taxon>Oscillatoriophycideae</taxon>
        <taxon>Chroococcales</taxon>
        <taxon>Aphanothecaceae</taxon>
        <taxon>Candidatus Atelocyanobacterium</taxon>
        <taxon>Candidatus Atelocyanobacterium thalassae</taxon>
    </lineage>
</organism>
<dbReference type="InterPro" id="IPR003728">
    <property type="entry name" value="Ribosome_maturation_RimP"/>
</dbReference>
<dbReference type="PATRIC" id="fig|713887.8.peg.675"/>
<accession>D3EPL7</accession>
<comment type="subcellular location">
    <subcellularLocation>
        <location evidence="7">Cytoplasm</location>
    </subcellularLocation>
</comment>
<keyword evidence="1 7" id="KW-0963">Cytoplasm</keyword>
<gene>
    <name evidence="7" type="primary">rimP</name>
    <name evidence="9" type="ordered locus">UCYN_07210</name>
</gene>
<dbReference type="PANTHER" id="PTHR33867">
    <property type="entry name" value="RIBOSOME MATURATION FACTOR RIMP"/>
    <property type="match status" value="1"/>
</dbReference>
<dbReference type="Gene3D" id="3.30.300.70">
    <property type="entry name" value="RimP-like superfamily, N-terminal"/>
    <property type="match status" value="1"/>
</dbReference>
<dbReference type="SUPFAM" id="SSF75420">
    <property type="entry name" value="YhbC-like, N-terminal domain"/>
    <property type="match status" value="1"/>
</dbReference>
<evidence type="ECO:0000256" key="2">
    <source>
        <dbReference type="ARBA" id="ARBA00022517"/>
    </source>
</evidence>
<dbReference type="PANTHER" id="PTHR33867:SF1">
    <property type="entry name" value="RIBOSOME MATURATION FACTOR RIMP"/>
    <property type="match status" value="1"/>
</dbReference>
<dbReference type="KEGG" id="cyu:UCYN_07210"/>
<keyword evidence="2 7" id="KW-0690">Ribosome biogenesis</keyword>
<dbReference type="HAMAP" id="MF_01077">
    <property type="entry name" value="RimP"/>
    <property type="match status" value="1"/>
</dbReference>
<evidence type="ECO:0000256" key="4">
    <source>
        <dbReference type="ARBA" id="ARBA00022679"/>
    </source>
</evidence>
<dbReference type="HOGENOM" id="CLU_070525_2_1_3"/>
<comment type="similarity">
    <text evidence="7">Belongs to the RimP family.</text>
</comment>
<name>D3EPL7_ATETH</name>
<sequence>MTHLLIQQIIDLTTPVIKEMGIDIVNVVFHTNKCPSILRFDISNPAENISLDDCAKVSRTLESILDETTIIPHAYVLEVSSPGISQILNSERDFTTFQGFAIGIMTSPPYLNKERMARKTSKTRL</sequence>
<evidence type="ECO:0000256" key="7">
    <source>
        <dbReference type="HAMAP-Rule" id="MF_01077"/>
    </source>
</evidence>
<keyword evidence="5" id="KW-0949">S-adenosyl-L-methionine</keyword>
<evidence type="ECO:0000259" key="8">
    <source>
        <dbReference type="Pfam" id="PF02576"/>
    </source>
</evidence>
<evidence type="ECO:0000256" key="3">
    <source>
        <dbReference type="ARBA" id="ARBA00022603"/>
    </source>
</evidence>
<dbReference type="GO" id="GO:0003677">
    <property type="term" value="F:DNA binding"/>
    <property type="evidence" value="ECO:0007669"/>
    <property type="project" value="InterPro"/>
</dbReference>
<dbReference type="STRING" id="1453429.UCYN_07210"/>